<proteinExistence type="predicted"/>
<dbReference type="EMBL" id="MDYO01000011">
    <property type="protein sequence ID" value="OQD97702.1"/>
    <property type="molecule type" value="Genomic_DNA"/>
</dbReference>
<dbReference type="AlphaFoldDB" id="A0A1V6R931"/>
<protein>
    <submittedName>
        <fullName evidence="1">Uncharacterized protein</fullName>
    </submittedName>
</protein>
<organism evidence="1 2">
    <name type="scientific">Penicillium solitum</name>
    <dbReference type="NCBI Taxonomy" id="60172"/>
    <lineage>
        <taxon>Eukaryota</taxon>
        <taxon>Fungi</taxon>
        <taxon>Dikarya</taxon>
        <taxon>Ascomycota</taxon>
        <taxon>Pezizomycotina</taxon>
        <taxon>Eurotiomycetes</taxon>
        <taxon>Eurotiomycetidae</taxon>
        <taxon>Eurotiales</taxon>
        <taxon>Aspergillaceae</taxon>
        <taxon>Penicillium</taxon>
    </lineage>
</organism>
<accession>A0A1V6R931</accession>
<sequence length="106" mass="11845">MATRNAHRVGRALSNWYLASQNLIFPCVLHSRGKHSLHILQEAVHPVLRTRKALSLPQVDFFAANYHPKVPDICPVLLDSSLNGLKGTFVPRRVRGPQTPGQVGFR</sequence>
<dbReference type="Proteomes" id="UP000191612">
    <property type="component" value="Unassembled WGS sequence"/>
</dbReference>
<name>A0A1V6R931_9EURO</name>
<reference evidence="2" key="1">
    <citation type="journal article" date="2017" name="Nat. Microbiol.">
        <title>Global analysis of biosynthetic gene clusters reveals vast potential of secondary metabolite production in Penicillium species.</title>
        <authorList>
            <person name="Nielsen J.C."/>
            <person name="Grijseels S."/>
            <person name="Prigent S."/>
            <person name="Ji B."/>
            <person name="Dainat J."/>
            <person name="Nielsen K.F."/>
            <person name="Frisvad J.C."/>
            <person name="Workman M."/>
            <person name="Nielsen J."/>
        </authorList>
    </citation>
    <scope>NUCLEOTIDE SEQUENCE [LARGE SCALE GENOMIC DNA]</scope>
    <source>
        <strain evidence="2">IBT 29525</strain>
    </source>
</reference>
<gene>
    <name evidence="1" type="ORF">PENSOL_c011G09279</name>
</gene>
<evidence type="ECO:0000313" key="1">
    <source>
        <dbReference type="EMBL" id="OQD97702.1"/>
    </source>
</evidence>
<keyword evidence="2" id="KW-1185">Reference proteome</keyword>
<evidence type="ECO:0000313" key="2">
    <source>
        <dbReference type="Proteomes" id="UP000191612"/>
    </source>
</evidence>
<comment type="caution">
    <text evidence="1">The sequence shown here is derived from an EMBL/GenBank/DDBJ whole genome shotgun (WGS) entry which is preliminary data.</text>
</comment>